<reference evidence="3 4" key="1">
    <citation type="submission" date="2019-09" db="EMBL/GenBank/DDBJ databases">
        <title>Actinomadura physcomitrii sp. nov., a novel actinomycete isolated from moss [Physcomitrium sphaericum (Ludw) Fuernr].</title>
        <authorList>
            <person name="Zhuang X."/>
            <person name="Liu C."/>
        </authorList>
    </citation>
    <scope>NUCLEOTIDE SEQUENCE [LARGE SCALE GENOMIC DNA]</scope>
    <source>
        <strain evidence="3 4">HMC1</strain>
    </source>
</reference>
<evidence type="ECO:0000256" key="2">
    <source>
        <dbReference type="SAM" id="Phobius"/>
    </source>
</evidence>
<dbReference type="AlphaFoldDB" id="A0A6H9Z3Z4"/>
<evidence type="ECO:0000313" key="3">
    <source>
        <dbReference type="EMBL" id="KAB2349521.1"/>
    </source>
</evidence>
<feature type="compositionally biased region" description="Low complexity" evidence="1">
    <location>
        <begin position="142"/>
        <end position="162"/>
    </location>
</feature>
<feature type="compositionally biased region" description="Basic and acidic residues" evidence="1">
    <location>
        <begin position="1"/>
        <end position="17"/>
    </location>
</feature>
<evidence type="ECO:0000256" key="1">
    <source>
        <dbReference type="SAM" id="MobiDB-lite"/>
    </source>
</evidence>
<dbReference type="EMBL" id="WBMT01000005">
    <property type="protein sequence ID" value="KAB2349521.1"/>
    <property type="molecule type" value="Genomic_DNA"/>
</dbReference>
<keyword evidence="2" id="KW-0472">Membrane</keyword>
<organism evidence="3 4">
    <name type="scientific">Actinomadura rudentiformis</name>
    <dbReference type="NCBI Taxonomy" id="359158"/>
    <lineage>
        <taxon>Bacteria</taxon>
        <taxon>Bacillati</taxon>
        <taxon>Actinomycetota</taxon>
        <taxon>Actinomycetes</taxon>
        <taxon>Streptosporangiales</taxon>
        <taxon>Thermomonosporaceae</taxon>
        <taxon>Actinomadura</taxon>
    </lineage>
</organism>
<proteinExistence type="predicted"/>
<feature type="region of interest" description="Disordered" evidence="1">
    <location>
        <begin position="1"/>
        <end position="52"/>
    </location>
</feature>
<protein>
    <submittedName>
        <fullName evidence="3">Uncharacterized protein</fullName>
    </submittedName>
</protein>
<accession>A0A6H9Z3Z4</accession>
<dbReference type="RefSeq" id="WP_151560290.1">
    <property type="nucleotide sequence ID" value="NZ_WBMT01000005.1"/>
</dbReference>
<gene>
    <name evidence="3" type="ORF">F8566_12125</name>
</gene>
<name>A0A6H9Z3Z4_9ACTN</name>
<sequence length="289" mass="30283">MRGRNGEHEPTPEHEPALENGPAPEHEPTPGSFDRWRDLLRSESERHDPSEEVMWARVESAMAEPHGGSARRRRRVALRVAAAAVATAAVIGSAVAMRLTGPDRTPVVPVAEGTGTPRTKPSSPGAATPTEGGSPKPGPGGTTTSSSSSPASSPTSKSTRTPVNSDGAVAATASLDPNSSAYWAQHNIVLNVRQPLDRLAVTIRIARTGKVSPTGSWLTLPASDFEISTGNAGDDVVYRWTLRAGRSVPVGSHTLAAQYNRGAGHDPRKDTFTVTATAGEKQATLSGHF</sequence>
<keyword evidence="2" id="KW-0812">Transmembrane</keyword>
<feature type="region of interest" description="Disordered" evidence="1">
    <location>
        <begin position="103"/>
        <end position="164"/>
    </location>
</feature>
<keyword evidence="4" id="KW-1185">Reference proteome</keyword>
<evidence type="ECO:0000313" key="4">
    <source>
        <dbReference type="Proteomes" id="UP000468735"/>
    </source>
</evidence>
<feature type="transmembrane region" description="Helical" evidence="2">
    <location>
        <begin position="76"/>
        <end position="97"/>
    </location>
</feature>
<keyword evidence="2" id="KW-1133">Transmembrane helix</keyword>
<feature type="compositionally biased region" description="Basic and acidic residues" evidence="1">
    <location>
        <begin position="24"/>
        <end position="50"/>
    </location>
</feature>
<comment type="caution">
    <text evidence="3">The sequence shown here is derived from an EMBL/GenBank/DDBJ whole genome shotgun (WGS) entry which is preliminary data.</text>
</comment>
<dbReference type="Proteomes" id="UP000468735">
    <property type="component" value="Unassembled WGS sequence"/>
</dbReference>
<dbReference type="OrthoDB" id="4147502at2"/>